<reference evidence="27 29" key="1">
    <citation type="journal article" date="2009" name="PLoS Biol.">
        <title>Lineage-specific biology revealed by a finished genome assembly of the mouse.</title>
        <authorList>
            <consortium name="Mouse Genome Sequencing Consortium"/>
            <person name="Church D.M."/>
            <person name="Goodstadt L."/>
            <person name="Hillier L.W."/>
            <person name="Zody M.C."/>
            <person name="Goldstein S."/>
            <person name="She X."/>
            <person name="Bult C.J."/>
            <person name="Agarwala R."/>
            <person name="Cherry J.L."/>
            <person name="DiCuccio M."/>
            <person name="Hlavina W."/>
            <person name="Kapustin Y."/>
            <person name="Meric P."/>
            <person name="Maglott D."/>
            <person name="Birtle Z."/>
            <person name="Marques A.C."/>
            <person name="Graves T."/>
            <person name="Zhou S."/>
            <person name="Teague B."/>
            <person name="Potamousis K."/>
            <person name="Churas C."/>
            <person name="Place M."/>
            <person name="Herschleb J."/>
            <person name="Runnheim R."/>
            <person name="Forrest D."/>
            <person name="Amos-Landgraf J."/>
            <person name="Schwartz D.C."/>
            <person name="Cheng Z."/>
            <person name="Lindblad-Toh K."/>
            <person name="Eichler E.E."/>
            <person name="Ponting C.P."/>
        </authorList>
    </citation>
    <scope>NUCLEOTIDE SEQUENCE [LARGE SCALE GENOMIC DNA]</scope>
    <source>
        <strain evidence="27 29">C57BL/6J</strain>
    </source>
</reference>
<dbReference type="OMA" id="AGSQMKI"/>
<dbReference type="ProteomicsDB" id="340580"/>
<evidence type="ECO:0000256" key="2">
    <source>
        <dbReference type="ARBA" id="ARBA00004613"/>
    </source>
</evidence>
<dbReference type="PANTHER" id="PTHR11032:SF1">
    <property type="entry name" value="FMS-RELATED TYROSINE KINASE 3 LIGAND"/>
    <property type="match status" value="1"/>
</dbReference>
<dbReference type="NCBIfam" id="TIGR01077">
    <property type="entry name" value="L13_A_E"/>
    <property type="match status" value="1"/>
</dbReference>
<dbReference type="GO" id="GO:0008284">
    <property type="term" value="P:positive regulation of cell population proliferation"/>
    <property type="evidence" value="ECO:0007669"/>
    <property type="project" value="UniProtKB-ARBA"/>
</dbReference>
<reference evidence="27" key="2">
    <citation type="journal article" date="2011" name="PLoS Biol.">
        <title>Modernizing reference genome assemblies.</title>
        <authorList>
            <person name="Church D.M."/>
            <person name="Schneider V.A."/>
            <person name="Graves T."/>
            <person name="Auger K."/>
            <person name="Cunningham F."/>
            <person name="Bouk N."/>
            <person name="Chen H.C."/>
            <person name="Agarwala R."/>
            <person name="McLaren W.M."/>
            <person name="Ritchie G.R."/>
            <person name="Albracht D."/>
            <person name="Kremitzki M."/>
            <person name="Rock S."/>
            <person name="Kotkiewicz H."/>
            <person name="Kremitzki C."/>
            <person name="Wollam A."/>
            <person name="Trani L."/>
            <person name="Fulton L."/>
            <person name="Fulton R."/>
            <person name="Matthews L."/>
            <person name="Whitehead S."/>
            <person name="Chow W."/>
            <person name="Torrance J."/>
            <person name="Dunn M."/>
            <person name="Harden G."/>
            <person name="Threadgold G."/>
            <person name="Wood J."/>
            <person name="Collins J."/>
            <person name="Heath P."/>
            <person name="Griffiths G."/>
            <person name="Pelan S."/>
            <person name="Grafham D."/>
            <person name="Eichler E.E."/>
            <person name="Weinstock G."/>
            <person name="Mardis E.R."/>
            <person name="Wilson R.K."/>
            <person name="Howe K."/>
            <person name="Flicek P."/>
            <person name="Hubbard T."/>
        </authorList>
    </citation>
    <scope>NUCLEOTIDE SEQUENCE [LARGE SCALE GENOMIC DNA]</scope>
    <source>
        <strain evidence="27">C57BL/6J</strain>
    </source>
</reference>
<feature type="transmembrane region" description="Helical" evidence="24">
    <location>
        <begin position="213"/>
        <end position="234"/>
    </location>
</feature>
<keyword evidence="10" id="KW-0164">Citrullination</keyword>
<feature type="signal peptide" evidence="25">
    <location>
        <begin position="1"/>
        <end position="50"/>
    </location>
</feature>
<evidence type="ECO:0000256" key="9">
    <source>
        <dbReference type="ARBA" id="ARBA00022845"/>
    </source>
</evidence>
<evidence type="ECO:0000313" key="27">
    <source>
        <dbReference type="Ensembl" id="ENSMUSP00000147813.2"/>
    </source>
</evidence>
<dbReference type="STRING" id="10090.ENSMUSP00000147813"/>
<dbReference type="HAMAP" id="MF_01366">
    <property type="entry name" value="Ribosomal_uL13"/>
    <property type="match status" value="1"/>
</dbReference>
<dbReference type="InterPro" id="IPR009079">
    <property type="entry name" value="4_helix_cytokine-like_core"/>
</dbReference>
<evidence type="ECO:0000256" key="21">
    <source>
        <dbReference type="ARBA" id="ARBA00071640"/>
    </source>
</evidence>
<feature type="chain" id="PRO_5015060655" description="Fms-related tyrosine kinase 3 ligand" evidence="25">
    <location>
        <begin position="51"/>
        <end position="446"/>
    </location>
</feature>
<protein>
    <recommendedName>
        <fullName evidence="21">Fms-related tyrosine kinase 3 ligand</fullName>
    </recommendedName>
    <alternativeName>
        <fullName evidence="19">60S ribosomal protein L13a</fullName>
    </alternativeName>
    <alternativeName>
        <fullName evidence="18">Large ribosomal subunit protein uL13</fullName>
    </alternativeName>
    <alternativeName>
        <fullName evidence="22">SL cytokine</fullName>
    </alternativeName>
</protein>
<dbReference type="Ensembl" id="ENSMUST00000209467.2">
    <property type="protein sequence ID" value="ENSMUSP00000147813.2"/>
    <property type="gene ID" value="ENSMUSG00000089989.11"/>
</dbReference>
<keyword evidence="9" id="KW-0810">Translation regulation</keyword>
<reference evidence="27" key="5">
    <citation type="submission" date="2025-05" db="UniProtKB">
        <authorList>
            <consortium name="Ensembl"/>
        </authorList>
    </citation>
    <scope>IDENTIFICATION</scope>
    <source>
        <strain evidence="27">C57BL/6J</strain>
    </source>
</reference>
<dbReference type="InterPro" id="IPR004213">
    <property type="entry name" value="Flt3_lig"/>
</dbReference>
<dbReference type="InterPro" id="IPR005755">
    <property type="entry name" value="Ribosomal_uL13_euk/arc"/>
</dbReference>
<dbReference type="Proteomes" id="UP000000589">
    <property type="component" value="Chromosome 7"/>
</dbReference>
<keyword evidence="12 24" id="KW-1133">Transmembrane helix</keyword>
<sequence>MSPRPALLSLPRTCHRHEGSPAEMTVLAPAWSPNSSLLLLLLLLSPCLRGTPDCYFSHSPISSNFKVKFRELTDHLLKDYPVTVAVNLQDEKHCKALWSLFLAQRWIEQLKTVAGSKMQTLLEDVNTEIHFVTSCTFQPLPECLRFVQTNISHLLKDTCTQLLALKPCIGKACQNFSRCLEVQCQPDSSTLLPPRSPIALEATELPEPRPRQLLLLLLLLLPLTLVLLAAAWGLRWQRARRRGELHPGVLVLDGRGHLLGRLAAIVAKQVLLGRKVVVVRCEGINISGNFYRNKLKYLAFLRKRMNTNPSRGPYHFRAPSRIFWRTVRGMLPHKTKRGQAALERLKVLDGIPPPYDKKKRMVVPAALKVVRLKPTRKFAYLGRLAHEVGWKYQAVTATLEEKRKEKAKMHYRKKKQILRLRKQAEKNVEKKICKFTEVLKTNGLLV</sequence>
<dbReference type="FunFam" id="1.20.1250.10:FF:000016">
    <property type="entry name" value="Fms-related tyrosine kinase 3 ligand"/>
    <property type="match status" value="1"/>
</dbReference>
<dbReference type="GO" id="GO:0003735">
    <property type="term" value="F:structural constituent of ribosome"/>
    <property type="evidence" value="ECO:0007669"/>
    <property type="project" value="InterPro"/>
</dbReference>
<keyword evidence="6" id="KW-0964">Secreted</keyword>
<evidence type="ECO:0000256" key="11">
    <source>
        <dbReference type="ARBA" id="ARBA00022980"/>
    </source>
</evidence>
<dbReference type="GO" id="GO:0015934">
    <property type="term" value="C:large ribosomal subunit"/>
    <property type="evidence" value="ECO:0007669"/>
    <property type="project" value="InterPro"/>
</dbReference>
<dbReference type="Gene3D" id="1.20.1250.10">
    <property type="match status" value="1"/>
</dbReference>
<evidence type="ECO:0000256" key="17">
    <source>
        <dbReference type="ARBA" id="ARBA00026018"/>
    </source>
</evidence>
<keyword evidence="16 23" id="KW-0687">Ribonucleoprotein</keyword>
<evidence type="ECO:0000256" key="15">
    <source>
        <dbReference type="ARBA" id="ARBA00023180"/>
    </source>
</evidence>
<evidence type="ECO:0000256" key="5">
    <source>
        <dbReference type="ARBA" id="ARBA00022514"/>
    </source>
</evidence>
<dbReference type="Pfam" id="PF00572">
    <property type="entry name" value="Ribosomal_L13"/>
    <property type="match status" value="1"/>
</dbReference>
<dbReference type="VEuPathDB" id="HostDB:ENSMUSG00000089989"/>
<dbReference type="Gene3D" id="3.90.1180.10">
    <property type="entry name" value="Ribosomal protein L13"/>
    <property type="match status" value="1"/>
</dbReference>
<dbReference type="Gene3D" id="6.10.250.3250">
    <property type="match status" value="1"/>
</dbReference>
<evidence type="ECO:0000313" key="28">
    <source>
        <dbReference type="MGI" id="MGI:5804828"/>
    </source>
</evidence>
<dbReference type="MGI" id="MGI:5804828">
    <property type="gene designation" value="Gm45713"/>
</dbReference>
<evidence type="ECO:0000256" key="10">
    <source>
        <dbReference type="ARBA" id="ARBA00022934"/>
    </source>
</evidence>
<evidence type="ECO:0000256" key="8">
    <source>
        <dbReference type="ARBA" id="ARBA00022729"/>
    </source>
</evidence>
<dbReference type="FunFam" id="3.90.1180.10:FF:000002">
    <property type="entry name" value="60S ribosomal protein L16"/>
    <property type="match status" value="1"/>
</dbReference>
<accession>A0A1B0GS68</accession>
<evidence type="ECO:0000256" key="14">
    <source>
        <dbReference type="ARBA" id="ARBA00023157"/>
    </source>
</evidence>
<keyword evidence="14" id="KW-1015">Disulfide bond</keyword>
<keyword evidence="5" id="KW-0202">Cytokine</keyword>
<evidence type="ECO:0000256" key="22">
    <source>
        <dbReference type="ARBA" id="ARBA00075998"/>
    </source>
</evidence>
<evidence type="ECO:0000256" key="12">
    <source>
        <dbReference type="ARBA" id="ARBA00022989"/>
    </source>
</evidence>
<proteinExistence type="evidence at transcript level"/>
<comment type="function">
    <text evidence="20">Associated with ribosomes but is not required for canonical ribosome function and has extra-ribosomal functions. Component of the GAIT (gamma interferon-activated inhibitor of translation) complex which mediates interferon-gamma-induced transcript-selective translation inhibition in inflammation processes. Upon interferon-gamma activation and subsequent phosphorylation dissociates from the ribosome and assembles into the GAIT complex which binds to stem loop-containing GAIT elements in the 3'-UTR of diverse inflammatory mRNAs (such as ceruplasmin) and suppresses their translation. In the GAIT complex interacts with m7G cap-bound eIF4G at or near the eIF3-binding site and blocks the recruitment of the 43S ribosomal complex. Involved in methylation of rRNA.</text>
</comment>
<dbReference type="SUPFAM" id="SSF47266">
    <property type="entry name" value="4-helical cytokines"/>
    <property type="match status" value="1"/>
</dbReference>
<dbReference type="FunFam" id="6.10.250.3250:FF:000001">
    <property type="entry name" value="60S ribosomal protein L13a"/>
    <property type="match status" value="1"/>
</dbReference>
<dbReference type="InterPro" id="IPR005822">
    <property type="entry name" value="Ribosomal_uL13"/>
</dbReference>
<dbReference type="GO" id="GO:0006417">
    <property type="term" value="P:regulation of translation"/>
    <property type="evidence" value="ECO:0007669"/>
    <property type="project" value="UniProtKB-KW"/>
</dbReference>
<dbReference type="GO" id="GO:0030183">
    <property type="term" value="P:B cell differentiation"/>
    <property type="evidence" value="ECO:0007669"/>
    <property type="project" value="UniProtKB-ARBA"/>
</dbReference>
<gene>
    <name evidence="27 28" type="primary">Gm45713</name>
</gene>
<evidence type="ECO:0000256" key="18">
    <source>
        <dbReference type="ARBA" id="ARBA00035201"/>
    </source>
</evidence>
<dbReference type="EMBL" id="KY499699">
    <property type="protein sequence ID" value="AQS27620.1"/>
    <property type="molecule type" value="mRNA"/>
</dbReference>
<evidence type="ECO:0000256" key="24">
    <source>
        <dbReference type="SAM" id="Phobius"/>
    </source>
</evidence>
<reference evidence="26" key="4">
    <citation type="submission" date="2017-01" db="EMBL/GenBank/DDBJ databases">
        <authorList>
            <person name="Mah S.A."/>
            <person name="Swanson W.J."/>
            <person name="Moy G.W."/>
            <person name="Vacquier V.D."/>
        </authorList>
    </citation>
    <scope>NUCLEOTIDE SEQUENCE</scope>
    <source>
        <strain evidence="26">C57BL/6J</strain>
    </source>
</reference>
<dbReference type="InterPro" id="IPR036899">
    <property type="entry name" value="Ribosomal_uL13_sf"/>
</dbReference>
<keyword evidence="11 23" id="KW-0689">Ribosomal protein</keyword>
<dbReference type="PANTHER" id="PTHR11032">
    <property type="entry name" value="SL CYTOKINE"/>
    <property type="match status" value="1"/>
</dbReference>
<reference evidence="26" key="3">
    <citation type="journal article" date="2017" name="Blood">
        <title>Widespread and dynamic translational control of red blood cell development.</title>
        <authorList>
            <person name="Alvarez-Dominguez J.R."/>
            <person name="Zhang X."/>
            <person name="Hu W."/>
        </authorList>
    </citation>
    <scope>NUCLEOTIDE SEQUENCE</scope>
    <source>
        <strain evidence="26">C57BL/6J</strain>
    </source>
</reference>
<dbReference type="SMR" id="A0A1B0GS68"/>
<evidence type="ECO:0000256" key="1">
    <source>
        <dbReference type="ARBA" id="ARBA00004251"/>
    </source>
</evidence>
<evidence type="ECO:0000256" key="19">
    <source>
        <dbReference type="ARBA" id="ARBA00035367"/>
    </source>
</evidence>
<organism evidence="27 29">
    <name type="scientific">Mus musculus</name>
    <name type="common">Mouse</name>
    <dbReference type="NCBI Taxonomy" id="10090"/>
    <lineage>
        <taxon>Eukaryota</taxon>
        <taxon>Metazoa</taxon>
        <taxon>Chordata</taxon>
        <taxon>Craniata</taxon>
        <taxon>Vertebrata</taxon>
        <taxon>Euteleostomi</taxon>
        <taxon>Mammalia</taxon>
        <taxon>Eutheria</taxon>
        <taxon>Euarchontoglires</taxon>
        <taxon>Glires</taxon>
        <taxon>Rodentia</taxon>
        <taxon>Myomorpha</taxon>
        <taxon>Muroidea</taxon>
        <taxon>Muridae</taxon>
        <taxon>Murinae</taxon>
        <taxon>Mus</taxon>
        <taxon>Mus</taxon>
    </lineage>
</organism>
<keyword evidence="13 24" id="KW-0472">Membrane</keyword>
<keyword evidence="4" id="KW-1003">Cell membrane</keyword>
<dbReference type="GO" id="GO:0097028">
    <property type="term" value="P:dendritic cell differentiation"/>
    <property type="evidence" value="ECO:0007669"/>
    <property type="project" value="UniProtKB-ARBA"/>
</dbReference>
<comment type="subunit">
    <text evidence="17">Component of the 60S ribosome. Component of the GAIT complex. Interacts with EIF4G1.</text>
</comment>
<evidence type="ECO:0000256" key="13">
    <source>
        <dbReference type="ARBA" id="ARBA00023136"/>
    </source>
</evidence>
<dbReference type="InterPro" id="IPR023563">
    <property type="entry name" value="Ribosomal_uL13_CS"/>
</dbReference>
<keyword evidence="8 25" id="KW-0732">Signal</keyword>
<evidence type="ECO:0000313" key="29">
    <source>
        <dbReference type="Proteomes" id="UP000000589"/>
    </source>
</evidence>
<evidence type="ECO:0000256" key="23">
    <source>
        <dbReference type="RuleBase" id="RU003877"/>
    </source>
</evidence>
<dbReference type="SUPFAM" id="SSF52161">
    <property type="entry name" value="Ribosomal protein L13"/>
    <property type="match status" value="1"/>
</dbReference>
<dbReference type="GO" id="GO:0006412">
    <property type="term" value="P:translation"/>
    <property type="evidence" value="ECO:0007669"/>
    <property type="project" value="InterPro"/>
</dbReference>
<evidence type="ECO:0000256" key="20">
    <source>
        <dbReference type="ARBA" id="ARBA00045421"/>
    </source>
</evidence>
<evidence type="ECO:0000256" key="3">
    <source>
        <dbReference type="ARBA" id="ARBA00006227"/>
    </source>
</evidence>
<evidence type="ECO:0000256" key="25">
    <source>
        <dbReference type="SAM" id="SignalP"/>
    </source>
</evidence>
<dbReference type="PROSITE" id="PS00783">
    <property type="entry name" value="RIBOSOMAL_L13"/>
    <property type="match status" value="1"/>
</dbReference>
<dbReference type="CDD" id="cd00392">
    <property type="entry name" value="Ribosomal_L13"/>
    <property type="match status" value="1"/>
</dbReference>
<comment type="subcellular location">
    <subcellularLocation>
        <location evidence="1">Cell membrane</location>
        <topology evidence="1">Single-pass type I membrane protein</topology>
    </subcellularLocation>
    <subcellularLocation>
        <location evidence="2">Secreted</location>
    </subcellularLocation>
</comment>
<dbReference type="AlphaFoldDB" id="A0A1B0GS68"/>
<keyword evidence="7 24" id="KW-0812">Transmembrane</keyword>
<evidence type="ECO:0000256" key="7">
    <source>
        <dbReference type="ARBA" id="ARBA00022692"/>
    </source>
</evidence>
<dbReference type="Bgee" id="ENSMUSG00000089989">
    <property type="expression patterns" value="Expressed in mesodermal cell in embryo and 45 other cell types or tissues"/>
</dbReference>
<dbReference type="GO" id="GO:0005125">
    <property type="term" value="F:cytokine activity"/>
    <property type="evidence" value="ECO:0007669"/>
    <property type="project" value="UniProtKB-KW"/>
</dbReference>
<dbReference type="GO" id="GO:0005615">
    <property type="term" value="C:extracellular space"/>
    <property type="evidence" value="ECO:0007669"/>
    <property type="project" value="UniProtKB-KW"/>
</dbReference>
<comment type="similarity">
    <text evidence="3 23">Belongs to the universal ribosomal protein uL13 family.</text>
</comment>
<name>A0A1B0GS68_MOUSE</name>
<evidence type="ECO:0000256" key="4">
    <source>
        <dbReference type="ARBA" id="ARBA00022475"/>
    </source>
</evidence>
<evidence type="ECO:0000256" key="6">
    <source>
        <dbReference type="ARBA" id="ARBA00022525"/>
    </source>
</evidence>
<evidence type="ECO:0000313" key="26">
    <source>
        <dbReference type="EMBL" id="AQS27620.1"/>
    </source>
</evidence>
<dbReference type="AGR" id="MGI:5804828"/>
<dbReference type="GO" id="GO:0005886">
    <property type="term" value="C:plasma membrane"/>
    <property type="evidence" value="ECO:0007669"/>
    <property type="project" value="UniProtKB-SubCell"/>
</dbReference>
<evidence type="ECO:0000256" key="16">
    <source>
        <dbReference type="ARBA" id="ARBA00023274"/>
    </source>
</evidence>
<keyword evidence="29" id="KW-1185">Reference proteome</keyword>
<keyword evidence="15" id="KW-0325">Glycoprotein</keyword>
<dbReference type="Pfam" id="PF02947">
    <property type="entry name" value="Flt3_lig"/>
    <property type="match status" value="1"/>
</dbReference>